<evidence type="ECO:0000256" key="8">
    <source>
        <dbReference type="ARBA" id="ARBA00023012"/>
    </source>
</evidence>
<dbReference type="Gene3D" id="3.40.50.2300">
    <property type="match status" value="3"/>
</dbReference>
<dbReference type="Pfam" id="PF00072">
    <property type="entry name" value="Response_reg"/>
    <property type="match status" value="2"/>
</dbReference>
<evidence type="ECO:0000259" key="14">
    <source>
        <dbReference type="PROSITE" id="PS50885"/>
    </source>
</evidence>
<dbReference type="SMART" id="SM00304">
    <property type="entry name" value="HAMP"/>
    <property type="match status" value="3"/>
</dbReference>
<keyword evidence="11" id="KW-0175">Coiled coil</keyword>
<dbReference type="AlphaFoldDB" id="A0A517DQK1"/>
<protein>
    <recommendedName>
        <fullName evidence="9">Circadian input-output histidine kinase CikA</fullName>
        <ecNumber evidence="4">2.7.13.3</ecNumber>
    </recommendedName>
</protein>
<evidence type="ECO:0000259" key="13">
    <source>
        <dbReference type="PROSITE" id="PS50110"/>
    </source>
</evidence>
<feature type="domain" description="Response regulatory" evidence="13">
    <location>
        <begin position="779"/>
        <end position="892"/>
    </location>
</feature>
<evidence type="ECO:0000256" key="6">
    <source>
        <dbReference type="ARBA" id="ARBA00022679"/>
    </source>
</evidence>
<dbReference type="Pfam" id="PF13185">
    <property type="entry name" value="GAF_2"/>
    <property type="match status" value="1"/>
</dbReference>
<dbReference type="RefSeq" id="WP_144349241.1">
    <property type="nucleotide sequence ID" value="NZ_CP036259.1"/>
</dbReference>
<dbReference type="EC" id="2.7.13.3" evidence="4"/>
<feature type="modified residue" description="4-aspartylphosphate" evidence="10">
    <location>
        <position position="1096"/>
    </location>
</feature>
<dbReference type="InterPro" id="IPR005467">
    <property type="entry name" value="His_kinase_dom"/>
</dbReference>
<evidence type="ECO:0000256" key="5">
    <source>
        <dbReference type="ARBA" id="ARBA00022553"/>
    </source>
</evidence>
<dbReference type="InterPro" id="IPR003660">
    <property type="entry name" value="HAMP_dom"/>
</dbReference>
<dbReference type="PANTHER" id="PTHR45339">
    <property type="entry name" value="HYBRID SIGNAL TRANSDUCTION HISTIDINE KINASE J"/>
    <property type="match status" value="1"/>
</dbReference>
<comment type="subcellular location">
    <subcellularLocation>
        <location evidence="2">Membrane</location>
    </subcellularLocation>
</comment>
<dbReference type="SUPFAM" id="SSF47384">
    <property type="entry name" value="Homodimeric domain of signal transducing histidine kinase"/>
    <property type="match status" value="1"/>
</dbReference>
<evidence type="ECO:0000259" key="12">
    <source>
        <dbReference type="PROSITE" id="PS50109"/>
    </source>
</evidence>
<dbReference type="InterPro" id="IPR003018">
    <property type="entry name" value="GAF"/>
</dbReference>
<feature type="modified residue" description="4-aspartylphosphate" evidence="10">
    <location>
        <position position="828"/>
    </location>
</feature>
<keyword evidence="5 10" id="KW-0597">Phosphoprotein</keyword>
<dbReference type="PROSITE" id="PS50110">
    <property type="entry name" value="RESPONSE_REGULATORY"/>
    <property type="match status" value="2"/>
</dbReference>
<dbReference type="SUPFAM" id="SSF55874">
    <property type="entry name" value="ATPase domain of HSP90 chaperone/DNA topoisomerase II/histidine kinase"/>
    <property type="match status" value="1"/>
</dbReference>
<dbReference type="SMART" id="SM00448">
    <property type="entry name" value="REC"/>
    <property type="match status" value="3"/>
</dbReference>
<dbReference type="SUPFAM" id="SSF52172">
    <property type="entry name" value="CheY-like"/>
    <property type="match status" value="3"/>
</dbReference>
<keyword evidence="7 15" id="KW-0418">Kinase</keyword>
<evidence type="ECO:0000313" key="16">
    <source>
        <dbReference type="Proteomes" id="UP000320776"/>
    </source>
</evidence>
<dbReference type="GO" id="GO:0000155">
    <property type="term" value="F:phosphorelay sensor kinase activity"/>
    <property type="evidence" value="ECO:0007669"/>
    <property type="project" value="InterPro"/>
</dbReference>
<dbReference type="InterPro" id="IPR001789">
    <property type="entry name" value="Sig_transdc_resp-reg_receiver"/>
</dbReference>
<dbReference type="OrthoDB" id="9805486at2"/>
<dbReference type="CDD" id="cd17546">
    <property type="entry name" value="REC_hyHK_CKI1_RcsC-like"/>
    <property type="match status" value="1"/>
</dbReference>
<dbReference type="SMART" id="SM00387">
    <property type="entry name" value="HATPase_c"/>
    <property type="match status" value="1"/>
</dbReference>
<accession>A0A517DQK1</accession>
<dbReference type="CDD" id="cd16922">
    <property type="entry name" value="HATPase_EvgS-ArcB-TorS-like"/>
    <property type="match status" value="1"/>
</dbReference>
<dbReference type="Gene3D" id="1.20.120.1530">
    <property type="match status" value="1"/>
</dbReference>
<evidence type="ECO:0000256" key="3">
    <source>
        <dbReference type="ARBA" id="ARBA00006402"/>
    </source>
</evidence>
<proteinExistence type="inferred from homology"/>
<dbReference type="InterPro" id="IPR029016">
    <property type="entry name" value="GAF-like_dom_sf"/>
</dbReference>
<dbReference type="FunFam" id="3.30.565.10:FF:000010">
    <property type="entry name" value="Sensor histidine kinase RcsC"/>
    <property type="match status" value="1"/>
</dbReference>
<evidence type="ECO:0000256" key="11">
    <source>
        <dbReference type="SAM" id="Coils"/>
    </source>
</evidence>
<dbReference type="PROSITE" id="PS50885">
    <property type="entry name" value="HAMP"/>
    <property type="match status" value="1"/>
</dbReference>
<dbReference type="Pfam" id="PF02518">
    <property type="entry name" value="HATPase_c"/>
    <property type="match status" value="1"/>
</dbReference>
<evidence type="ECO:0000256" key="7">
    <source>
        <dbReference type="ARBA" id="ARBA00022777"/>
    </source>
</evidence>
<dbReference type="Gene3D" id="3.30.565.10">
    <property type="entry name" value="Histidine kinase-like ATPase, C-terminal domain"/>
    <property type="match status" value="1"/>
</dbReference>
<dbReference type="SMART" id="SM00065">
    <property type="entry name" value="GAF"/>
    <property type="match status" value="1"/>
</dbReference>
<keyword evidence="16" id="KW-1185">Reference proteome</keyword>
<dbReference type="PANTHER" id="PTHR45339:SF1">
    <property type="entry name" value="HYBRID SIGNAL TRANSDUCTION HISTIDINE KINASE J"/>
    <property type="match status" value="1"/>
</dbReference>
<dbReference type="InterPro" id="IPR036097">
    <property type="entry name" value="HisK_dim/P_sf"/>
</dbReference>
<dbReference type="CDD" id="cd00082">
    <property type="entry name" value="HisKA"/>
    <property type="match status" value="1"/>
</dbReference>
<dbReference type="PRINTS" id="PR00344">
    <property type="entry name" value="BCTRLSENSOR"/>
</dbReference>
<feature type="domain" description="Histidine kinase" evidence="12">
    <location>
        <begin position="495"/>
        <end position="728"/>
    </location>
</feature>
<name>A0A517DQK1_9FIRM</name>
<evidence type="ECO:0000256" key="10">
    <source>
        <dbReference type="PROSITE-ProRule" id="PRU00169"/>
    </source>
</evidence>
<gene>
    <name evidence="15" type="primary">rcsC_1</name>
    <name evidence="15" type="ORF">SPTER_09080</name>
</gene>
<dbReference type="SUPFAM" id="SSF55781">
    <property type="entry name" value="GAF domain-like"/>
    <property type="match status" value="1"/>
</dbReference>
<dbReference type="EMBL" id="CP036259">
    <property type="protein sequence ID" value="QDR79630.1"/>
    <property type="molecule type" value="Genomic_DNA"/>
</dbReference>
<evidence type="ECO:0000313" key="15">
    <source>
        <dbReference type="EMBL" id="QDR79630.1"/>
    </source>
</evidence>
<dbReference type="Gene3D" id="3.30.450.40">
    <property type="match status" value="1"/>
</dbReference>
<sequence>MDENVTTAGNGDMSVTDLKELLGVLLAFKKGDFSARMPIDRTGIGGKIADTLNEIMETIGSFSNELEKAANAVGAEGKTAYRFANNGSGGKWSACTEAVNSLLANVVQPTNEMARVIGAVAKGDLAHAAATRIEERKLAGEFLNTAAMINTMVDQFNAVAAEVTRVVAEVSSEGRLGKRAQVPGIAGAWKKLIDHVNQLAEILATQVSAITTATTAIAKGDLSFSAAVEGAGEIGVLNNVNEMIANLKETTRKKAEQDWQNTNLARFSSLLQGQRDLSTVCKVVLTELAPLVKMQHGAFYIHETEEQALKLYASYGFQERKHIANQFKPGEGLLGQCLLEKQRILLTNVPGDYVKINSALGEAPPLNILLLPIIFERNVLAVLELASFHFFNDKYLSFLDQISENIGIVINTVHGTMRTEELLKQSQTLTEELRQQQEELTQTNEELEEKAQQLADQKTEVELKNSEVEQSKRVLEEKAEQLAVTSKYKSEFLANMSHELRTPLNSLLILAQQLKENAAGNLNEKQTKSAGIIYDSGNELLALINDILDLSKIESGTVMPSFSNLLLTEIRDNMERTFRHVAQDKGLSFGILIDADAPGSILTDEKRMIQVLKNLLSNAFKFTAEGSVSLKIGPAAAGWPAGHGALDGAERVLAFEVADTGIGIPQDKQKIIFEAFQQVDGSTSRTYGGTGLGLAISRESARLLGGELCVRSTPGQGSAFTLYLSVAPDPDRNGGNVLKPLAGEVRTNNEVSSRKKIAGASETNFEDERHDLAPGGADILLIVEDDVKFAGILSAMAKSKGFKAVVTLKGGDAIELVRKYMPAAVILDLRLPDIDGWAILERLKSDIDIRHIPVHIVSAEDERIRGLQKGALSYLNKPVSNENLKKMFENIGTGLNGSVQNLLVVSDNHKKWNVKQILHDIDVKVTAKSAGAEAMAALKKQPADCIILGGKLADMSAAQFVGELQKDAATAEIPVVVYAGDEIEPEEERKLNELAGSAILKEVKSPERLLDEVTLFLHKVIDGLPQAKKDIIRRIYQSDDVLQGKRILVVDDDMRNIFALTSVLERHNVSVLSAENGKDALVIIKNEPAVQIVLMDIMMPGMDGYETIRAIRKMPEFRALPIIALTAKAMKGDRERCIEAGASDYITKPVDTAQMLSLLRVWLYK</sequence>
<feature type="domain" description="HAMP" evidence="14">
    <location>
        <begin position="201"/>
        <end position="252"/>
    </location>
</feature>
<evidence type="ECO:0000256" key="1">
    <source>
        <dbReference type="ARBA" id="ARBA00000085"/>
    </source>
</evidence>
<dbReference type="InterPro" id="IPR003661">
    <property type="entry name" value="HisK_dim/P_dom"/>
</dbReference>
<dbReference type="GO" id="GO:0016020">
    <property type="term" value="C:membrane"/>
    <property type="evidence" value="ECO:0007669"/>
    <property type="project" value="UniProtKB-SubCell"/>
</dbReference>
<keyword evidence="8" id="KW-0902">Two-component regulatory system</keyword>
<dbReference type="InterPro" id="IPR036890">
    <property type="entry name" value="HATPase_C_sf"/>
</dbReference>
<keyword evidence="6 15" id="KW-0808">Transferase</keyword>
<evidence type="ECO:0000256" key="4">
    <source>
        <dbReference type="ARBA" id="ARBA00012438"/>
    </source>
</evidence>
<dbReference type="SMART" id="SM00388">
    <property type="entry name" value="HisKA"/>
    <property type="match status" value="1"/>
</dbReference>
<comment type="similarity">
    <text evidence="3">In the N-terminal section; belongs to the phytochrome family.</text>
</comment>
<feature type="coiled-coil region" evidence="11">
    <location>
        <begin position="419"/>
        <end position="485"/>
    </location>
</feature>
<comment type="catalytic activity">
    <reaction evidence="1">
        <text>ATP + protein L-histidine = ADP + protein N-phospho-L-histidine.</text>
        <dbReference type="EC" id="2.7.13.3"/>
    </reaction>
</comment>
<evidence type="ECO:0000256" key="9">
    <source>
        <dbReference type="ARBA" id="ARBA00074306"/>
    </source>
</evidence>
<dbReference type="KEGG" id="sted:SPTER_09080"/>
<dbReference type="PROSITE" id="PS50109">
    <property type="entry name" value="HIS_KIN"/>
    <property type="match status" value="1"/>
</dbReference>
<dbReference type="Pfam" id="PF18947">
    <property type="entry name" value="HAMP_2"/>
    <property type="match status" value="1"/>
</dbReference>
<evidence type="ECO:0000256" key="2">
    <source>
        <dbReference type="ARBA" id="ARBA00004370"/>
    </source>
</evidence>
<dbReference type="Pfam" id="PF00512">
    <property type="entry name" value="HisKA"/>
    <property type="match status" value="1"/>
</dbReference>
<feature type="domain" description="Response regulatory" evidence="13">
    <location>
        <begin position="1046"/>
        <end position="1163"/>
    </location>
</feature>
<dbReference type="InterPro" id="IPR004358">
    <property type="entry name" value="Sig_transdc_His_kin-like_C"/>
</dbReference>
<organism evidence="15 16">
    <name type="scientific">Sporomusa termitida</name>
    <dbReference type="NCBI Taxonomy" id="2377"/>
    <lineage>
        <taxon>Bacteria</taxon>
        <taxon>Bacillati</taxon>
        <taxon>Bacillota</taxon>
        <taxon>Negativicutes</taxon>
        <taxon>Selenomonadales</taxon>
        <taxon>Sporomusaceae</taxon>
        <taxon>Sporomusa</taxon>
    </lineage>
</organism>
<dbReference type="InterPro" id="IPR011006">
    <property type="entry name" value="CheY-like_superfamily"/>
</dbReference>
<dbReference type="Gene3D" id="1.10.287.130">
    <property type="match status" value="1"/>
</dbReference>
<reference evidence="15 16" key="1">
    <citation type="submission" date="2019-02" db="EMBL/GenBank/DDBJ databases">
        <title>Closed genome of Sporomusa termitida DSM 4440.</title>
        <authorList>
            <person name="Poehlein A."/>
            <person name="Daniel R."/>
        </authorList>
    </citation>
    <scope>NUCLEOTIDE SEQUENCE [LARGE SCALE GENOMIC DNA]</scope>
    <source>
        <strain evidence="15 16">DSM 4440</strain>
    </source>
</reference>
<dbReference type="InterPro" id="IPR003594">
    <property type="entry name" value="HATPase_dom"/>
</dbReference>
<dbReference type="Proteomes" id="UP000320776">
    <property type="component" value="Chromosome"/>
</dbReference>